<comment type="similarity">
    <text evidence="2 5">Belongs to the RxLR effector family.</text>
</comment>
<feature type="chain" id="PRO_5007652936" description="RxLR effector protein" evidence="5">
    <location>
        <begin position="21"/>
        <end position="124"/>
    </location>
</feature>
<evidence type="ECO:0000313" key="6">
    <source>
        <dbReference type="EMBL" id="AEK81094.1"/>
    </source>
</evidence>
<evidence type="ECO:0000256" key="1">
    <source>
        <dbReference type="ARBA" id="ARBA00004613"/>
    </source>
</evidence>
<dbReference type="KEGG" id="psoj:PHYSODRAFT_285261"/>
<dbReference type="VEuPathDB" id="FungiDB:PHYSODRAFT_285261"/>
<keyword evidence="4 5" id="KW-0732">Signal</keyword>
<dbReference type="InterPro" id="IPR031825">
    <property type="entry name" value="RXLR"/>
</dbReference>
<evidence type="ECO:0000313" key="8">
    <source>
        <dbReference type="EMBL" id="AEK81096.1"/>
    </source>
</evidence>
<dbReference type="EMBL" id="JN254281">
    <property type="protein sequence ID" value="AEK81094.1"/>
    <property type="molecule type" value="Genomic_DNA"/>
</dbReference>
<dbReference type="EMBL" id="JN254283">
    <property type="protein sequence ID" value="AEK81096.1"/>
    <property type="molecule type" value="Genomic_DNA"/>
</dbReference>
<evidence type="ECO:0000256" key="2">
    <source>
        <dbReference type="ARBA" id="ARBA00010400"/>
    </source>
</evidence>
<evidence type="ECO:0000256" key="5">
    <source>
        <dbReference type="RuleBase" id="RU367124"/>
    </source>
</evidence>
<proteinExistence type="inferred from homology"/>
<gene>
    <name evidence="8" type="primary">Avh</name>
</gene>
<name>E0W5L7_PHYSO</name>
<dbReference type="RefSeq" id="XP_009522032.1">
    <property type="nucleotide sequence ID" value="XM_009523737.1"/>
</dbReference>
<evidence type="ECO:0000256" key="3">
    <source>
        <dbReference type="ARBA" id="ARBA00022525"/>
    </source>
</evidence>
<accession>E0W5L7</accession>
<organism evidence="8">
    <name type="scientific">Phytophthora sojae</name>
    <name type="common">Soybean stem and root rot agent</name>
    <name type="synonym">Phytophthora megasperma f. sp. glycines</name>
    <dbReference type="NCBI Taxonomy" id="67593"/>
    <lineage>
        <taxon>Eukaryota</taxon>
        <taxon>Sar</taxon>
        <taxon>Stramenopiles</taxon>
        <taxon>Oomycota</taxon>
        <taxon>Peronosporomycetes</taxon>
        <taxon>Peronosporales</taxon>
        <taxon>Peronosporaceae</taxon>
        <taxon>Phytophthora</taxon>
    </lineage>
</organism>
<dbReference type="AlphaFoldDB" id="E0W5L7"/>
<dbReference type="EMBL" id="JN254282">
    <property type="protein sequence ID" value="AEK81095.1"/>
    <property type="molecule type" value="Genomic_DNA"/>
</dbReference>
<sequence>MGFFFFQRVPVATFLASCDATSTAEHTTMSNPANRTHNTHQRHLRSYSMNVMEIEDDKRIQTKLNKVDLEKIAQGFRAQGVQGESPTINVDAILRAAPARDQELHQIAAYFASRNGMLGNWLPK</sequence>
<feature type="signal peptide" evidence="5">
    <location>
        <begin position="1"/>
        <end position="20"/>
    </location>
</feature>
<comment type="subcellular location">
    <subcellularLocation>
        <location evidence="1 5">Secreted</location>
    </subcellularLocation>
</comment>
<comment type="function">
    <text evidence="5">Effector that suppresses plant defense responses during pathogen infection.</text>
</comment>
<protein>
    <recommendedName>
        <fullName evidence="5">RxLR effector protein</fullName>
    </recommendedName>
</protein>
<dbReference type="OrthoDB" id="129917at2759"/>
<comment type="domain">
    <text evidence="5">The RxLR-dEER motif acts to carry the protein into the host cell cytoplasm through binding to cell surface phosphatidylinositol-3-phosphate.</text>
</comment>
<evidence type="ECO:0000256" key="4">
    <source>
        <dbReference type="ARBA" id="ARBA00022729"/>
    </source>
</evidence>
<keyword evidence="3 5" id="KW-0964">Secreted</keyword>
<dbReference type="Pfam" id="PF16810">
    <property type="entry name" value="RXLR"/>
    <property type="match status" value="1"/>
</dbReference>
<reference evidence="8" key="1">
    <citation type="journal article" date="2011" name="Plant Cell">
        <title>Transcriptional programming and functional interactions within the Phytophthora sojae RXLR effector repertoire.</title>
        <authorList>
            <person name="Wang Q."/>
            <person name="Han C."/>
            <person name="Ferreira A.O."/>
            <person name="Yu X."/>
            <person name="Ye W."/>
            <person name="Tripathy S."/>
            <person name="Kale S.D."/>
            <person name="Gu B."/>
            <person name="Sheng Y."/>
            <person name="Sui Y."/>
            <person name="Wang X."/>
            <person name="Zhang Z."/>
            <person name="Cheng B."/>
            <person name="Dong S."/>
            <person name="Shan W."/>
            <person name="Zheng X."/>
            <person name="Dou D."/>
            <person name="Tyler B.M."/>
            <person name="Wang Y."/>
        </authorList>
    </citation>
    <scope>NUCLEOTIDE SEQUENCE</scope>
    <source>
        <strain evidence="6">P7064</strain>
        <strain evidence="7">P7074</strain>
        <strain evidence="8">P7076</strain>
    </source>
</reference>
<evidence type="ECO:0000313" key="7">
    <source>
        <dbReference type="EMBL" id="AEK81095.1"/>
    </source>
</evidence>